<accession>A0ABD6AH35</accession>
<organism evidence="1 2">
    <name type="scientific">Halorubrum rutilum</name>
    <dbReference type="NCBI Taxonomy" id="1364933"/>
    <lineage>
        <taxon>Archaea</taxon>
        <taxon>Methanobacteriati</taxon>
        <taxon>Methanobacteriota</taxon>
        <taxon>Stenosarchaea group</taxon>
        <taxon>Halobacteria</taxon>
        <taxon>Halobacteriales</taxon>
        <taxon>Haloferacaceae</taxon>
        <taxon>Halorubrum</taxon>
    </lineage>
</organism>
<dbReference type="InterPro" id="IPR014746">
    <property type="entry name" value="Gln_synth/guanido_kin_cat_dom"/>
</dbReference>
<dbReference type="AlphaFoldDB" id="A0ABD6AH35"/>
<dbReference type="Gene3D" id="3.30.590.20">
    <property type="match status" value="1"/>
</dbReference>
<sequence>MTSTGDDPVERLKGVADVDVEAFDARVREEADAVRDHVDAGTFDNEQVTTGLEYEFYAVDRETRVLRRIPRSLLSCAGFDRELGLHNAELNSSVHPFTGRGVDAVRAEVVGKVDAFQRRAAGDGIRLVSDGMWAVGPAEQTTEGYLTEATREGGLTLGINVSNGVRYHGFASVGDDRMIGGEIDVPGARIDADSAGPVSLTASIQPHYQPRRAAALPRYHRAAIRLAGPLLALAANSPFLPPALYDDPGPDRDLLVSDGYAEHRIPVYEQMMNPAGRDRKVKLPRDVDTTGAAVERIASDPVLVPAEIEAAGRFDDEFVHFRHKHGSYWRWVRPVFDGATEERASARIEFRPVPGQPTVPDSTAVLAAFGGAMRGIVERDHPVLDLPWERAEENFYAAARGGLDAEMTWVTADGDETTDPEELYGDLFAAAAVGLEAHGCTADRTAAALAPLRHRVETGRTPAGWKRSAVEVALDEGEAPAEAVRTTQRAYVRLQGRTLYDGSLADWPDPEAVVHV</sequence>
<dbReference type="Proteomes" id="UP001596545">
    <property type="component" value="Unassembled WGS sequence"/>
</dbReference>
<proteinExistence type="predicted"/>
<evidence type="ECO:0000313" key="2">
    <source>
        <dbReference type="Proteomes" id="UP001596545"/>
    </source>
</evidence>
<comment type="caution">
    <text evidence="1">The sequence shown here is derived from an EMBL/GenBank/DDBJ whole genome shotgun (WGS) entry which is preliminary data.</text>
</comment>
<dbReference type="EMBL" id="JBHTBL010000001">
    <property type="protein sequence ID" value="MFC7322964.1"/>
    <property type="molecule type" value="Genomic_DNA"/>
</dbReference>
<dbReference type="SUPFAM" id="SSF55931">
    <property type="entry name" value="Glutamine synthetase/guanido kinase"/>
    <property type="match status" value="1"/>
</dbReference>
<gene>
    <name evidence="1" type="ORF">ACFQMF_00050</name>
</gene>
<dbReference type="PANTHER" id="PTHR36510:SF3">
    <property type="entry name" value="CONSERVED PROTEIN"/>
    <property type="match status" value="1"/>
</dbReference>
<dbReference type="InterPro" id="IPR006336">
    <property type="entry name" value="GCS2"/>
</dbReference>
<protein>
    <recommendedName>
        <fullName evidence="3">Glutamate--cysteine ligase</fullName>
    </recommendedName>
</protein>
<evidence type="ECO:0008006" key="3">
    <source>
        <dbReference type="Google" id="ProtNLM"/>
    </source>
</evidence>
<dbReference type="InterPro" id="IPR050141">
    <property type="entry name" value="GCL_type2/YbdK_subfam"/>
</dbReference>
<dbReference type="Pfam" id="PF04107">
    <property type="entry name" value="GCS2"/>
    <property type="match status" value="1"/>
</dbReference>
<keyword evidence="2" id="KW-1185">Reference proteome</keyword>
<dbReference type="RefSeq" id="WP_256407908.1">
    <property type="nucleotide sequence ID" value="NZ_JANHDN010000002.1"/>
</dbReference>
<reference evidence="1 2" key="1">
    <citation type="journal article" date="2019" name="Int. J. Syst. Evol. Microbiol.">
        <title>The Global Catalogue of Microorganisms (GCM) 10K type strain sequencing project: providing services to taxonomists for standard genome sequencing and annotation.</title>
        <authorList>
            <consortium name="The Broad Institute Genomics Platform"/>
            <consortium name="The Broad Institute Genome Sequencing Center for Infectious Disease"/>
            <person name="Wu L."/>
            <person name="Ma J."/>
        </authorList>
    </citation>
    <scope>NUCLEOTIDE SEQUENCE [LARGE SCALE GENOMIC DNA]</scope>
    <source>
        <strain evidence="1 2">CGMCC 1.12554</strain>
    </source>
</reference>
<evidence type="ECO:0000313" key="1">
    <source>
        <dbReference type="EMBL" id="MFC7322964.1"/>
    </source>
</evidence>
<name>A0ABD6AH35_9EURY</name>
<dbReference type="PANTHER" id="PTHR36510">
    <property type="entry name" value="GLUTAMATE--CYSTEINE LIGASE 2-RELATED"/>
    <property type="match status" value="1"/>
</dbReference>